<keyword evidence="1" id="KW-1133">Transmembrane helix</keyword>
<comment type="caution">
    <text evidence="2">The sequence shown here is derived from an EMBL/GenBank/DDBJ whole genome shotgun (WGS) entry which is preliminary data.</text>
</comment>
<gene>
    <name evidence="2" type="ORF">IAB67_01035</name>
</gene>
<dbReference type="EMBL" id="DVMR01000012">
    <property type="protein sequence ID" value="HIU42866.1"/>
    <property type="molecule type" value="Genomic_DNA"/>
</dbReference>
<proteinExistence type="predicted"/>
<feature type="transmembrane region" description="Helical" evidence="1">
    <location>
        <begin position="71"/>
        <end position="90"/>
    </location>
</feature>
<keyword evidence="1" id="KW-0812">Transmembrane</keyword>
<organism evidence="2 3">
    <name type="scientific">Candidatus Ventrousia excrementavium</name>
    <dbReference type="NCBI Taxonomy" id="2840961"/>
    <lineage>
        <taxon>Bacteria</taxon>
        <taxon>Bacillati</taxon>
        <taxon>Bacillota</taxon>
        <taxon>Clostridia</taxon>
        <taxon>Eubacteriales</taxon>
        <taxon>Clostridiaceae</taxon>
        <taxon>Clostridiaceae incertae sedis</taxon>
        <taxon>Candidatus Ventrousia</taxon>
    </lineage>
</organism>
<dbReference type="AlphaFoldDB" id="A0A9D1LL51"/>
<accession>A0A9D1LL51</accession>
<evidence type="ECO:0000313" key="2">
    <source>
        <dbReference type="EMBL" id="HIU42866.1"/>
    </source>
</evidence>
<sequence>MLFFLLFLAACSAVFGCLFLLLRRHENGRTGALAALAAVDALCLLAVWVYREHDSFLGLVFRHNRGLLGGYLCILAAVLAHVIWLAAALARTRRHS</sequence>
<dbReference type="Proteomes" id="UP000824073">
    <property type="component" value="Unassembled WGS sequence"/>
</dbReference>
<evidence type="ECO:0000313" key="3">
    <source>
        <dbReference type="Proteomes" id="UP000824073"/>
    </source>
</evidence>
<protein>
    <submittedName>
        <fullName evidence="2">Uncharacterized protein</fullName>
    </submittedName>
</protein>
<evidence type="ECO:0000256" key="1">
    <source>
        <dbReference type="SAM" id="Phobius"/>
    </source>
</evidence>
<name>A0A9D1LL51_9CLOT</name>
<reference evidence="2" key="1">
    <citation type="submission" date="2020-10" db="EMBL/GenBank/DDBJ databases">
        <authorList>
            <person name="Gilroy R."/>
        </authorList>
    </citation>
    <scope>NUCLEOTIDE SEQUENCE</scope>
    <source>
        <strain evidence="2">CHK191-8634</strain>
    </source>
</reference>
<feature type="transmembrane region" description="Helical" evidence="1">
    <location>
        <begin position="32"/>
        <end position="50"/>
    </location>
</feature>
<reference evidence="2" key="2">
    <citation type="journal article" date="2021" name="PeerJ">
        <title>Extensive microbial diversity within the chicken gut microbiome revealed by metagenomics and culture.</title>
        <authorList>
            <person name="Gilroy R."/>
            <person name="Ravi A."/>
            <person name="Getino M."/>
            <person name="Pursley I."/>
            <person name="Horton D.L."/>
            <person name="Alikhan N.F."/>
            <person name="Baker D."/>
            <person name="Gharbi K."/>
            <person name="Hall N."/>
            <person name="Watson M."/>
            <person name="Adriaenssens E.M."/>
            <person name="Foster-Nyarko E."/>
            <person name="Jarju S."/>
            <person name="Secka A."/>
            <person name="Antonio M."/>
            <person name="Oren A."/>
            <person name="Chaudhuri R.R."/>
            <person name="La Ragione R."/>
            <person name="Hildebrand F."/>
            <person name="Pallen M.J."/>
        </authorList>
    </citation>
    <scope>NUCLEOTIDE SEQUENCE</scope>
    <source>
        <strain evidence="2">CHK191-8634</strain>
    </source>
</reference>
<keyword evidence="1" id="KW-0472">Membrane</keyword>